<dbReference type="PANTHER" id="PTHR35004">
    <property type="entry name" value="TRANSPOSASE RV3428C-RELATED"/>
    <property type="match status" value="1"/>
</dbReference>
<dbReference type="GO" id="GO:0015074">
    <property type="term" value="P:DNA integration"/>
    <property type="evidence" value="ECO:0007669"/>
    <property type="project" value="InterPro"/>
</dbReference>
<dbReference type="SUPFAM" id="SSF46689">
    <property type="entry name" value="Homeodomain-like"/>
    <property type="match status" value="1"/>
</dbReference>
<proteinExistence type="inferred from homology"/>
<name>A0A2V4T5H4_9BURK</name>
<dbReference type="AlphaFoldDB" id="A0A2V4T5H4"/>
<dbReference type="Pfam" id="PF22483">
    <property type="entry name" value="Mu-transpos_C_2"/>
    <property type="match status" value="1"/>
</dbReference>
<dbReference type="InterPro" id="IPR054353">
    <property type="entry name" value="IstA-like_C"/>
</dbReference>
<dbReference type="InterPro" id="IPR012337">
    <property type="entry name" value="RNaseH-like_sf"/>
</dbReference>
<reference evidence="4 5" key="1">
    <citation type="submission" date="2018-06" db="EMBL/GenBank/DDBJ databases">
        <title>Genomic Encyclopedia of Type Strains, Phase IV (KMG-V): Genome sequencing to study the core and pangenomes of soil and plant-associated prokaryotes.</title>
        <authorList>
            <person name="Whitman W."/>
        </authorList>
    </citation>
    <scope>NUCLEOTIDE SEQUENCE [LARGE SCALE GENOMIC DNA]</scope>
    <source>
        <strain evidence="4 5">SRCL-318</strain>
    </source>
</reference>
<dbReference type="Gene3D" id="3.30.420.10">
    <property type="entry name" value="Ribonuclease H-like superfamily/Ribonuclease H"/>
    <property type="match status" value="1"/>
</dbReference>
<feature type="compositionally biased region" description="Basic and acidic residues" evidence="2">
    <location>
        <begin position="477"/>
        <end position="495"/>
    </location>
</feature>
<evidence type="ECO:0000313" key="4">
    <source>
        <dbReference type="EMBL" id="PYE19862.1"/>
    </source>
</evidence>
<dbReference type="InterPro" id="IPR036397">
    <property type="entry name" value="RNaseH_sf"/>
</dbReference>
<dbReference type="InterPro" id="IPR001584">
    <property type="entry name" value="Integrase_cat-core"/>
</dbReference>
<dbReference type="Proteomes" id="UP000247772">
    <property type="component" value="Unassembled WGS sequence"/>
</dbReference>
<dbReference type="NCBIfam" id="NF033546">
    <property type="entry name" value="transpos_IS21"/>
    <property type="match status" value="1"/>
</dbReference>
<feature type="domain" description="Integrase catalytic" evidence="3">
    <location>
        <begin position="122"/>
        <end position="306"/>
    </location>
</feature>
<dbReference type="RefSeq" id="WP_425325152.1">
    <property type="nucleotide sequence ID" value="NZ_QJSQ01000018.1"/>
</dbReference>
<evidence type="ECO:0000313" key="5">
    <source>
        <dbReference type="Proteomes" id="UP000247772"/>
    </source>
</evidence>
<evidence type="ECO:0000256" key="1">
    <source>
        <dbReference type="ARBA" id="ARBA00009277"/>
    </source>
</evidence>
<dbReference type="GO" id="GO:0003676">
    <property type="term" value="F:nucleic acid binding"/>
    <property type="evidence" value="ECO:0007669"/>
    <property type="project" value="InterPro"/>
</dbReference>
<dbReference type="PROSITE" id="PS50994">
    <property type="entry name" value="INTEGRASE"/>
    <property type="match status" value="1"/>
</dbReference>
<comment type="similarity">
    <text evidence="1">Belongs to the transposase IS21/IS408/IS1162 family.</text>
</comment>
<evidence type="ECO:0000259" key="3">
    <source>
        <dbReference type="PROSITE" id="PS50994"/>
    </source>
</evidence>
<protein>
    <submittedName>
        <fullName evidence="4">Transposase</fullName>
    </submittedName>
</protein>
<dbReference type="SUPFAM" id="SSF53098">
    <property type="entry name" value="Ribonuclease H-like"/>
    <property type="match status" value="1"/>
</dbReference>
<accession>A0A2V4T5H4</accession>
<organism evidence="4 5">
    <name type="scientific">Paraburkholderia silvatlantica</name>
    <dbReference type="NCBI Taxonomy" id="321895"/>
    <lineage>
        <taxon>Bacteria</taxon>
        <taxon>Pseudomonadati</taxon>
        <taxon>Pseudomonadota</taxon>
        <taxon>Betaproteobacteria</taxon>
        <taxon>Burkholderiales</taxon>
        <taxon>Burkholderiaceae</taxon>
        <taxon>Paraburkholderia</taxon>
    </lineage>
</organism>
<evidence type="ECO:0000256" key="2">
    <source>
        <dbReference type="SAM" id="MobiDB-lite"/>
    </source>
</evidence>
<feature type="region of interest" description="Disordered" evidence="2">
    <location>
        <begin position="464"/>
        <end position="512"/>
    </location>
</feature>
<dbReference type="Gene3D" id="1.10.10.60">
    <property type="entry name" value="Homeodomain-like"/>
    <property type="match status" value="1"/>
</dbReference>
<feature type="non-terminal residue" evidence="4">
    <location>
        <position position="1"/>
    </location>
</feature>
<sequence>IIRFRRSAVTIAAELEAQILRLYHVEKWRCGTIARQLHVHHTTVSRVLAQAGLPSHGSPPRATMIEPYLPFIRQTLEKFPKLTASRLYAMVRERGYTGAAGHFRHMVSRHRPRPPAEAFLRLRTLPGEVGQIDWAHCGHIEIGRARRPLMAFVMVLAYSREIYLRFFLDARMESFLRGHVGAFNAWCGLPRVLWYDNLKSAVLERQGEAIRFNPTLLAFAAHYRFEPRPMAVYRGNEKGRVERAIRYVRDAFLAAREYTDLDDLNAQAAHWCRTQAADRPCPEDRDMSVREAFAQEQPLLLALPDNPYPVEEQLAVKVGKTPYVRFDLNDYSIPHTHVRRTLSIRADLNQVRVFDGADMIASHRRSYDRAAQIENPQHLKTLEQIKHQARQHRGVNGLTKAVPACQLLLVRAAERGANIGAQTTALLRLLDRYGAAELQAAVEDALRSGSPHTNTVRAALERRRTARGAPPPVAIDLPEHVRSKDKPVQPHRLDTYDQLGADEDDDTEPAKH</sequence>
<dbReference type="EMBL" id="QJSQ01000018">
    <property type="protein sequence ID" value="PYE19862.1"/>
    <property type="molecule type" value="Genomic_DNA"/>
</dbReference>
<comment type="caution">
    <text evidence="4">The sequence shown here is derived from an EMBL/GenBank/DDBJ whole genome shotgun (WGS) entry which is preliminary data.</text>
</comment>
<dbReference type="InterPro" id="IPR009057">
    <property type="entry name" value="Homeodomain-like_sf"/>
</dbReference>
<feature type="compositionally biased region" description="Acidic residues" evidence="2">
    <location>
        <begin position="500"/>
        <end position="512"/>
    </location>
</feature>
<gene>
    <name evidence="4" type="ORF">C7410_118158</name>
</gene>